<name>A0A7X5F352_9HYPH</name>
<dbReference type="RefSeq" id="WP_161675944.1">
    <property type="nucleotide sequence ID" value="NZ_JAABLP010000002.1"/>
</dbReference>
<reference evidence="2" key="1">
    <citation type="submission" date="2020-01" db="EMBL/GenBank/DDBJ databases">
        <authorList>
            <person name="Fang Y."/>
            <person name="Sun R."/>
            <person name="Nie L."/>
            <person name="He J."/>
            <person name="Hao L."/>
            <person name="Wang L."/>
            <person name="Su S."/>
            <person name="Lv E."/>
            <person name="Zhang Z."/>
            <person name="Xie R."/>
            <person name="Liu H."/>
        </authorList>
    </citation>
    <scope>NUCLEOTIDE SEQUENCE [LARGE SCALE GENOMIC DNA]</scope>
    <source>
        <strain evidence="2">XCT-53</strain>
    </source>
</reference>
<dbReference type="AlphaFoldDB" id="A0A7X5F352"/>
<dbReference type="InterPro" id="IPR009936">
    <property type="entry name" value="DUF1468"/>
</dbReference>
<evidence type="ECO:0000313" key="2">
    <source>
        <dbReference type="Proteomes" id="UP000586722"/>
    </source>
</evidence>
<gene>
    <name evidence="1" type="ORF">GWI72_05055</name>
</gene>
<comment type="caution">
    <text evidence="1">The sequence shown here is derived from an EMBL/GenBank/DDBJ whole genome shotgun (WGS) entry which is preliminary data.</text>
</comment>
<dbReference type="EMBL" id="JAABLQ010000001">
    <property type="protein sequence ID" value="NBN77634.1"/>
    <property type="molecule type" value="Genomic_DNA"/>
</dbReference>
<evidence type="ECO:0000313" key="1">
    <source>
        <dbReference type="EMBL" id="NBN77634.1"/>
    </source>
</evidence>
<organism evidence="1 2">
    <name type="scientific">Pannonibacter tanglangensis</name>
    <dbReference type="NCBI Taxonomy" id="2750084"/>
    <lineage>
        <taxon>Bacteria</taxon>
        <taxon>Pseudomonadati</taxon>
        <taxon>Pseudomonadota</taxon>
        <taxon>Alphaproteobacteria</taxon>
        <taxon>Hyphomicrobiales</taxon>
        <taxon>Stappiaceae</taxon>
        <taxon>Pannonibacter</taxon>
    </lineage>
</organism>
<dbReference type="Proteomes" id="UP000586722">
    <property type="component" value="Unassembled WGS sequence"/>
</dbReference>
<dbReference type="Pfam" id="PF07331">
    <property type="entry name" value="TctB"/>
    <property type="match status" value="1"/>
</dbReference>
<proteinExistence type="predicted"/>
<protein>
    <submittedName>
        <fullName evidence="1">Tripartite tricarboxylate transporter TctB family protein</fullName>
    </submittedName>
</protein>
<accession>A0A7X5F352</accession>
<sequence length="146" mass="15161">MRGDQIFGLVMIFAALGYLFSAAGIETSFLSDPVGPRVFPYIVGGVILVSSVVMILQPDPDAAWPGRAMLAKLALTLVVMVVYAVSVPRFGFVLPTVIASAILSYQISPRPGPAVLTGLGLGVGLFVIFKYALGLGLIGLPPAITG</sequence>
<keyword evidence="2" id="KW-1185">Reference proteome</keyword>